<dbReference type="PANTHER" id="PTHR11999">
    <property type="entry name" value="GROUP II PYRIDOXAL-5-PHOSPHATE DECARBOXYLASE"/>
    <property type="match status" value="1"/>
</dbReference>
<dbReference type="AlphaFoldDB" id="A0ABD6EQG0"/>
<reference evidence="13 14" key="1">
    <citation type="submission" date="2024-08" db="EMBL/GenBank/DDBJ databases">
        <title>Gnathostoma spinigerum genome.</title>
        <authorList>
            <person name="Gonzalez-Bertolin B."/>
            <person name="Monzon S."/>
            <person name="Zaballos A."/>
            <person name="Jimenez P."/>
            <person name="Dekumyoy P."/>
            <person name="Varona S."/>
            <person name="Cuesta I."/>
            <person name="Sumanam S."/>
            <person name="Adisakwattana P."/>
            <person name="Gasser R.B."/>
            <person name="Hernandez-Gonzalez A."/>
            <person name="Young N.D."/>
            <person name="Perteguer M.J."/>
        </authorList>
    </citation>
    <scope>NUCLEOTIDE SEQUENCE [LARGE SCALE GENOMIC DNA]</scope>
    <source>
        <strain evidence="13">AL3</strain>
        <tissue evidence="13">Liver</tissue>
    </source>
</reference>
<keyword evidence="4" id="KW-0127">Catecholamine biosynthesis</keyword>
<proteinExistence type="inferred from homology"/>
<evidence type="ECO:0000256" key="5">
    <source>
        <dbReference type="ARBA" id="ARBA00022793"/>
    </source>
</evidence>
<evidence type="ECO:0000256" key="10">
    <source>
        <dbReference type="ARBA" id="ARBA00041275"/>
    </source>
</evidence>
<comment type="subunit">
    <text evidence="3">Homodimer.</text>
</comment>
<evidence type="ECO:0000313" key="13">
    <source>
        <dbReference type="EMBL" id="MFH4979243.1"/>
    </source>
</evidence>
<evidence type="ECO:0000256" key="3">
    <source>
        <dbReference type="ARBA" id="ARBA00011738"/>
    </source>
</evidence>
<dbReference type="GO" id="GO:0004058">
    <property type="term" value="F:aromatic-L-amino-acid decarboxylase activity"/>
    <property type="evidence" value="ECO:0007669"/>
    <property type="project" value="UniProtKB-EC"/>
</dbReference>
<dbReference type="SUPFAM" id="SSF53383">
    <property type="entry name" value="PLP-dependent transferases"/>
    <property type="match status" value="1"/>
</dbReference>
<comment type="caution">
    <text evidence="13">The sequence shown here is derived from an EMBL/GenBank/DDBJ whole genome shotgun (WGS) entry which is preliminary data.</text>
</comment>
<dbReference type="Proteomes" id="UP001608902">
    <property type="component" value="Unassembled WGS sequence"/>
</dbReference>
<dbReference type="InterPro" id="IPR015424">
    <property type="entry name" value="PyrdxlP-dep_Trfase"/>
</dbReference>
<accession>A0ABD6EQG0</accession>
<dbReference type="PANTHER" id="PTHR11999:SF167">
    <property type="entry name" value="AROMATIC-L-AMINO-ACID DECARBOXYLASE"/>
    <property type="match status" value="1"/>
</dbReference>
<comment type="similarity">
    <text evidence="2 12">Belongs to the group II decarboxylase family.</text>
</comment>
<evidence type="ECO:0000256" key="7">
    <source>
        <dbReference type="ARBA" id="ARBA00023239"/>
    </source>
</evidence>
<evidence type="ECO:0000256" key="1">
    <source>
        <dbReference type="ARBA" id="ARBA00001933"/>
    </source>
</evidence>
<evidence type="ECO:0000256" key="9">
    <source>
        <dbReference type="ARBA" id="ARBA00040968"/>
    </source>
</evidence>
<dbReference type="Gene3D" id="3.40.640.10">
    <property type="entry name" value="Type I PLP-dependent aspartate aminotransferase-like (Major domain)"/>
    <property type="match status" value="1"/>
</dbReference>
<name>A0ABD6EQG0_9BILA</name>
<dbReference type="Pfam" id="PF00282">
    <property type="entry name" value="Pyridoxal_deC"/>
    <property type="match status" value="2"/>
</dbReference>
<evidence type="ECO:0000256" key="2">
    <source>
        <dbReference type="ARBA" id="ARBA00009533"/>
    </source>
</evidence>
<gene>
    <name evidence="13" type="ORF">AB6A40_005952</name>
</gene>
<evidence type="ECO:0000313" key="14">
    <source>
        <dbReference type="Proteomes" id="UP001608902"/>
    </source>
</evidence>
<dbReference type="PRINTS" id="PR00800">
    <property type="entry name" value="YHDCRBOXLASE"/>
</dbReference>
<dbReference type="InterPro" id="IPR010977">
    <property type="entry name" value="Aromatic_deC"/>
</dbReference>
<evidence type="ECO:0000256" key="4">
    <source>
        <dbReference type="ARBA" id="ARBA00022584"/>
    </source>
</evidence>
<comment type="cofactor">
    <cofactor evidence="1 11 12">
        <name>pyridoxal 5'-phosphate</name>
        <dbReference type="ChEBI" id="CHEBI:597326"/>
    </cofactor>
</comment>
<protein>
    <recommendedName>
        <fullName evidence="9">Aromatic-L-amino-acid decarboxylase</fullName>
        <ecNumber evidence="8">4.1.1.28</ecNumber>
    </recommendedName>
    <alternativeName>
        <fullName evidence="10">DOPA decarboxylase</fullName>
    </alternativeName>
</protein>
<evidence type="ECO:0000256" key="8">
    <source>
        <dbReference type="ARBA" id="ARBA00038886"/>
    </source>
</evidence>
<dbReference type="InterPro" id="IPR002129">
    <property type="entry name" value="PyrdxlP-dep_de-COase"/>
</dbReference>
<dbReference type="InterPro" id="IPR015422">
    <property type="entry name" value="PyrdxlP-dep_Trfase_small"/>
</dbReference>
<dbReference type="GO" id="GO:0042423">
    <property type="term" value="P:catecholamine biosynthetic process"/>
    <property type="evidence" value="ECO:0007669"/>
    <property type="project" value="UniProtKB-KW"/>
</dbReference>
<sequence length="403" mass="45972">MTELELRMTDWIAKLLRIPDFFLNDHDGPGGGIIQSTASDATLIAILAARGRAIERLKEKEQACRNTELLSPKENRHQSDIGDVILPGFHDPNYFTKLIAYCSDQAHSSVDKDAMLAGVRLRKLRTHRSGPQDNYVVRAETLQTAIKVDTENGLVPFIFVATIGTTPTCAVDPIEKLGPICNDNNIWLHVDSAYAGSFLICPEYEYLSKGLEFADSFNTNVHKALQINFDCSPMWFKDAKNAVKYFDVEPVYLKHEYQSKAVDYRHLQIALGRRFRSLKIWFVIRNIGVANLQEHLRKMCQLAEYFEDLILKSGIFELFVPRHLGLVCFRMKNSTNVMNEELNDAVNNDGRIHIVPSTAHNSYFLRFAICSTKTTREDVADSCQILEEYAKKIIEKYRKQKNS</sequence>
<feature type="modified residue" description="N6-(pyridoxal phosphate)lysine" evidence="11">
    <location>
        <position position="223"/>
    </location>
</feature>
<evidence type="ECO:0000256" key="6">
    <source>
        <dbReference type="ARBA" id="ARBA00022898"/>
    </source>
</evidence>
<dbReference type="EMBL" id="JBGFUD010003984">
    <property type="protein sequence ID" value="MFH4979243.1"/>
    <property type="molecule type" value="Genomic_DNA"/>
</dbReference>
<dbReference type="EC" id="4.1.1.28" evidence="8"/>
<keyword evidence="5" id="KW-0210">Decarboxylase</keyword>
<dbReference type="Gene3D" id="3.90.1150.10">
    <property type="entry name" value="Aspartate Aminotransferase, domain 1"/>
    <property type="match status" value="1"/>
</dbReference>
<dbReference type="InterPro" id="IPR015421">
    <property type="entry name" value="PyrdxlP-dep_Trfase_major"/>
</dbReference>
<keyword evidence="14" id="KW-1185">Reference proteome</keyword>
<keyword evidence="7 12" id="KW-0456">Lyase</keyword>
<evidence type="ECO:0000256" key="11">
    <source>
        <dbReference type="PIRSR" id="PIRSR602129-50"/>
    </source>
</evidence>
<organism evidence="13 14">
    <name type="scientific">Gnathostoma spinigerum</name>
    <dbReference type="NCBI Taxonomy" id="75299"/>
    <lineage>
        <taxon>Eukaryota</taxon>
        <taxon>Metazoa</taxon>
        <taxon>Ecdysozoa</taxon>
        <taxon>Nematoda</taxon>
        <taxon>Chromadorea</taxon>
        <taxon>Rhabditida</taxon>
        <taxon>Spirurina</taxon>
        <taxon>Gnathostomatomorpha</taxon>
        <taxon>Gnathostomatoidea</taxon>
        <taxon>Gnathostomatidae</taxon>
        <taxon>Gnathostoma</taxon>
    </lineage>
</organism>
<keyword evidence="6 11" id="KW-0663">Pyridoxal phosphate</keyword>
<evidence type="ECO:0000256" key="12">
    <source>
        <dbReference type="RuleBase" id="RU000382"/>
    </source>
</evidence>